<reference evidence="2 3" key="1">
    <citation type="submission" date="2018-06" db="EMBL/GenBank/DDBJ databases">
        <authorList>
            <consortium name="Pathogen Informatics"/>
            <person name="Doyle S."/>
        </authorList>
    </citation>
    <scope>NUCLEOTIDE SEQUENCE [LARGE SCALE GENOMIC DNA]</scope>
    <source>
        <strain evidence="2 3">NCTC9426</strain>
    </source>
</reference>
<sequence>MVFAKSRRFACLMAVFELNHKPNKHHNPHDSNHPCQYRGEYGKCRQPNGGASLCQSDDRVGDTGGRGG</sequence>
<name>A0A378PRV0_MORBO</name>
<feature type="region of interest" description="Disordered" evidence="1">
    <location>
        <begin position="49"/>
        <end position="68"/>
    </location>
</feature>
<dbReference type="AlphaFoldDB" id="A0A378PRV0"/>
<organism evidence="2 3">
    <name type="scientific">Moraxella bovis</name>
    <dbReference type="NCBI Taxonomy" id="476"/>
    <lineage>
        <taxon>Bacteria</taxon>
        <taxon>Pseudomonadati</taxon>
        <taxon>Pseudomonadota</taxon>
        <taxon>Gammaproteobacteria</taxon>
        <taxon>Moraxellales</taxon>
        <taxon>Moraxellaceae</taxon>
        <taxon>Moraxella</taxon>
    </lineage>
</organism>
<dbReference type="Proteomes" id="UP000254133">
    <property type="component" value="Unassembled WGS sequence"/>
</dbReference>
<accession>A0A378PRV0</accession>
<dbReference type="EMBL" id="UGPZ01000002">
    <property type="protein sequence ID" value="STY91214.1"/>
    <property type="molecule type" value="Genomic_DNA"/>
</dbReference>
<gene>
    <name evidence="2" type="ORF">NCTC9426_01257</name>
</gene>
<proteinExistence type="predicted"/>
<protein>
    <submittedName>
        <fullName evidence="2">Uncharacterized protein</fullName>
    </submittedName>
</protein>
<evidence type="ECO:0000313" key="3">
    <source>
        <dbReference type="Proteomes" id="UP000254133"/>
    </source>
</evidence>
<evidence type="ECO:0000313" key="2">
    <source>
        <dbReference type="EMBL" id="STY91214.1"/>
    </source>
</evidence>
<evidence type="ECO:0000256" key="1">
    <source>
        <dbReference type="SAM" id="MobiDB-lite"/>
    </source>
</evidence>